<dbReference type="EMBL" id="BMYZ01000001">
    <property type="protein sequence ID" value="GGY62637.1"/>
    <property type="molecule type" value="Genomic_DNA"/>
</dbReference>
<evidence type="ECO:0000256" key="5">
    <source>
        <dbReference type="ARBA" id="ARBA00023139"/>
    </source>
</evidence>
<dbReference type="InterPro" id="IPR028082">
    <property type="entry name" value="Peripla_BP_I"/>
</dbReference>
<dbReference type="InterPro" id="IPR011990">
    <property type="entry name" value="TPR-like_helical_dom_sf"/>
</dbReference>
<dbReference type="Proteomes" id="UP000619761">
    <property type="component" value="Unassembled WGS sequence"/>
</dbReference>
<sequence>MLNRPTHCVFISLLALAISSCGGDARVKPNEPASTVKSDAAAATKTSTATQDPQTLITLAQQKKSPERETLILQAAEIYLAQNKLDKARNLIGELGTNQSSDSVFVKSSQLSADLALKDGNADRARRILTNTRLEQQLKALEPAQEAALRELRAQAFERNGQLHESIAERINASALLTDQQAANINQDVLWQTLMNIPLNELQANAMKGSGGITQGWYSLAALSKNNTQDISAQLASLTQWQKQWRTHPAASNLPKDLRALQGINTSQPKKIALLLPLQGRLTEAGETVSDGFFAAYYQHIGTTNLPSVRKYDSSKDSIAAYQQAVNDGADFIIGPIDKDNVNAISRLTSLQVPLLSLNYPDQQPAQPLANFYQFGLAVEDEARQVARQGIQDGYKRALIVSTAQEISERSAQAFAAEWQKLGGTLVGKSNFASQDKFSESFRHLMLLDESQARATLLQQQLGTKLEFQPRRRADVNMIFMAVTPDQGRQIKPTLVFQYANSIPVYATSSIYSGDADAIKNEDLNGVIFNTLPWVFDSNNPTKQTIAQNTRVAAVYGRLHALGADAFHLYSRLAQLKQAPQMRIYGATGSLQLLPDGRIEREQMWARFNEGLAEPLATVVDTSNQEASE</sequence>
<dbReference type="Gene3D" id="3.40.50.2300">
    <property type="match status" value="2"/>
</dbReference>
<evidence type="ECO:0000256" key="8">
    <source>
        <dbReference type="SAM" id="MobiDB-lite"/>
    </source>
</evidence>
<evidence type="ECO:0000256" key="4">
    <source>
        <dbReference type="ARBA" id="ARBA00023136"/>
    </source>
</evidence>
<feature type="region of interest" description="Disordered" evidence="8">
    <location>
        <begin position="27"/>
        <end position="52"/>
    </location>
</feature>
<proteinExistence type="predicted"/>
<dbReference type="PANTHER" id="PTHR38038">
    <property type="entry name" value="PENICILLIN-BINDING PROTEIN ACTIVATOR LPOA"/>
    <property type="match status" value="1"/>
</dbReference>
<dbReference type="SUPFAM" id="SSF53822">
    <property type="entry name" value="Periplasmic binding protein-like I"/>
    <property type="match status" value="1"/>
</dbReference>
<evidence type="ECO:0000313" key="9">
    <source>
        <dbReference type="EMBL" id="GGY62637.1"/>
    </source>
</evidence>
<keyword evidence="1" id="KW-0732">Signal</keyword>
<gene>
    <name evidence="9" type="ORF">GCM10011613_02680</name>
</gene>
<evidence type="ECO:0000256" key="6">
    <source>
        <dbReference type="ARBA" id="ARBA00023237"/>
    </source>
</evidence>
<feature type="compositionally biased region" description="Low complexity" evidence="8">
    <location>
        <begin position="33"/>
        <end position="50"/>
    </location>
</feature>
<comment type="caution">
    <text evidence="9">The sequence shown here is derived from an EMBL/GenBank/DDBJ whole genome shotgun (WGS) entry which is preliminary data.</text>
</comment>
<dbReference type="Gene3D" id="1.25.40.650">
    <property type="match status" value="1"/>
</dbReference>
<evidence type="ECO:0000256" key="7">
    <source>
        <dbReference type="ARBA" id="ARBA00023288"/>
    </source>
</evidence>
<organism evidence="9 10">
    <name type="scientific">Cellvibrio zantedeschiae</name>
    <dbReference type="NCBI Taxonomy" id="1237077"/>
    <lineage>
        <taxon>Bacteria</taxon>
        <taxon>Pseudomonadati</taxon>
        <taxon>Pseudomonadota</taxon>
        <taxon>Gammaproteobacteria</taxon>
        <taxon>Cellvibrionales</taxon>
        <taxon>Cellvibrionaceae</taxon>
        <taxon>Cellvibrio</taxon>
    </lineage>
</organism>
<dbReference type="PANTHER" id="PTHR38038:SF1">
    <property type="entry name" value="PENICILLIN-BINDING PROTEIN ACTIVATOR LPOA"/>
    <property type="match status" value="1"/>
</dbReference>
<protein>
    <submittedName>
        <fullName evidence="9">Penicillin-binding protein activator</fullName>
    </submittedName>
</protein>
<evidence type="ECO:0000313" key="10">
    <source>
        <dbReference type="Proteomes" id="UP000619761"/>
    </source>
</evidence>
<dbReference type="InterPro" id="IPR007443">
    <property type="entry name" value="LpoA"/>
</dbReference>
<keyword evidence="6" id="KW-0998">Cell outer membrane</keyword>
<reference evidence="10" key="1">
    <citation type="journal article" date="2019" name="Int. J. Syst. Evol. Microbiol.">
        <title>The Global Catalogue of Microorganisms (GCM) 10K type strain sequencing project: providing services to taxonomists for standard genome sequencing and annotation.</title>
        <authorList>
            <consortium name="The Broad Institute Genomics Platform"/>
            <consortium name="The Broad Institute Genome Sequencing Center for Infectious Disease"/>
            <person name="Wu L."/>
            <person name="Ma J."/>
        </authorList>
    </citation>
    <scope>NUCLEOTIDE SEQUENCE [LARGE SCALE GENOMIC DNA]</scope>
    <source>
        <strain evidence="10">KCTC 32239</strain>
    </source>
</reference>
<keyword evidence="3" id="KW-0573">Peptidoglycan synthesis</keyword>
<dbReference type="PROSITE" id="PS51257">
    <property type="entry name" value="PROKAR_LIPOPROTEIN"/>
    <property type="match status" value="1"/>
</dbReference>
<keyword evidence="5" id="KW-0564">Palmitate</keyword>
<dbReference type="RefSeq" id="WP_189415359.1">
    <property type="nucleotide sequence ID" value="NZ_BMYZ01000001.1"/>
</dbReference>
<keyword evidence="7" id="KW-0449">Lipoprotein</keyword>
<dbReference type="CDD" id="cd06339">
    <property type="entry name" value="PBP1_YraM_LppC_lipoprotein-like"/>
    <property type="match status" value="1"/>
</dbReference>
<dbReference type="Pfam" id="PF04348">
    <property type="entry name" value="LppC"/>
    <property type="match status" value="1"/>
</dbReference>
<accession>A0ABQ3AN96</accession>
<keyword evidence="10" id="KW-1185">Reference proteome</keyword>
<dbReference type="Gene3D" id="1.25.40.10">
    <property type="entry name" value="Tetratricopeptide repeat domain"/>
    <property type="match status" value="1"/>
</dbReference>
<keyword evidence="4" id="KW-0472">Membrane</keyword>
<evidence type="ECO:0000256" key="3">
    <source>
        <dbReference type="ARBA" id="ARBA00022984"/>
    </source>
</evidence>
<keyword evidence="2" id="KW-0133">Cell shape</keyword>
<evidence type="ECO:0000256" key="1">
    <source>
        <dbReference type="ARBA" id="ARBA00022729"/>
    </source>
</evidence>
<evidence type="ECO:0000256" key="2">
    <source>
        <dbReference type="ARBA" id="ARBA00022960"/>
    </source>
</evidence>
<name>A0ABQ3AN96_9GAMM</name>